<dbReference type="EnsemblPlants" id="AET4Gv20161600.6">
    <property type="protein sequence ID" value="AET4Gv20161600.6"/>
    <property type="gene ID" value="AET4Gv20161600"/>
</dbReference>
<reference evidence="1" key="5">
    <citation type="journal article" date="2021" name="G3 (Bethesda)">
        <title>Aegilops tauschii genome assembly Aet v5.0 features greater sequence contiguity and improved annotation.</title>
        <authorList>
            <person name="Wang L."/>
            <person name="Zhu T."/>
            <person name="Rodriguez J.C."/>
            <person name="Deal K.R."/>
            <person name="Dubcovsky J."/>
            <person name="McGuire P.E."/>
            <person name="Lux T."/>
            <person name="Spannagl M."/>
            <person name="Mayer K.F.X."/>
            <person name="Baldrich P."/>
            <person name="Meyers B.C."/>
            <person name="Huo N."/>
            <person name="Gu Y.Q."/>
            <person name="Zhou H."/>
            <person name="Devos K.M."/>
            <person name="Bennetzen J.L."/>
            <person name="Unver T."/>
            <person name="Budak H."/>
            <person name="Gulick P.J."/>
            <person name="Galiba G."/>
            <person name="Kalapos B."/>
            <person name="Nelson D.R."/>
            <person name="Li P."/>
            <person name="You F.M."/>
            <person name="Luo M.C."/>
            <person name="Dvorak J."/>
        </authorList>
    </citation>
    <scope>NUCLEOTIDE SEQUENCE [LARGE SCALE GENOMIC DNA]</scope>
    <source>
        <strain evidence="1">cv. AL8/78</strain>
    </source>
</reference>
<evidence type="ECO:0000313" key="1">
    <source>
        <dbReference type="EnsemblPlants" id="AET4Gv20161600.6"/>
    </source>
</evidence>
<accession>A0A453HEE9</accession>
<reference evidence="1" key="4">
    <citation type="submission" date="2019-03" db="UniProtKB">
        <authorList>
            <consortium name="EnsemblPlants"/>
        </authorList>
    </citation>
    <scope>IDENTIFICATION</scope>
</reference>
<keyword evidence="2" id="KW-1185">Reference proteome</keyword>
<organism evidence="1 2">
    <name type="scientific">Aegilops tauschii subsp. strangulata</name>
    <name type="common">Goatgrass</name>
    <dbReference type="NCBI Taxonomy" id="200361"/>
    <lineage>
        <taxon>Eukaryota</taxon>
        <taxon>Viridiplantae</taxon>
        <taxon>Streptophyta</taxon>
        <taxon>Embryophyta</taxon>
        <taxon>Tracheophyta</taxon>
        <taxon>Spermatophyta</taxon>
        <taxon>Magnoliopsida</taxon>
        <taxon>Liliopsida</taxon>
        <taxon>Poales</taxon>
        <taxon>Poaceae</taxon>
        <taxon>BOP clade</taxon>
        <taxon>Pooideae</taxon>
        <taxon>Triticodae</taxon>
        <taxon>Triticeae</taxon>
        <taxon>Triticinae</taxon>
        <taxon>Aegilops</taxon>
    </lineage>
</organism>
<evidence type="ECO:0000313" key="2">
    <source>
        <dbReference type="Proteomes" id="UP000015105"/>
    </source>
</evidence>
<dbReference type="Gramene" id="AET4Gv20161600.6">
    <property type="protein sequence ID" value="AET4Gv20161600.6"/>
    <property type="gene ID" value="AET4Gv20161600"/>
</dbReference>
<proteinExistence type="predicted"/>
<dbReference type="AlphaFoldDB" id="A0A453HEE9"/>
<name>A0A453HEE9_AEGTS</name>
<sequence length="69" mass="7551">FPSSRFGRAASRVRRNAPVKSLLKCLRLRSANSSIHGPAYCKNVVFTRNYSAVKKCSLSSSLMSAAFVV</sequence>
<protein>
    <submittedName>
        <fullName evidence="1">Uncharacterized protein</fullName>
    </submittedName>
</protein>
<reference evidence="2" key="1">
    <citation type="journal article" date="2014" name="Science">
        <title>Ancient hybridizations among the ancestral genomes of bread wheat.</title>
        <authorList>
            <consortium name="International Wheat Genome Sequencing Consortium,"/>
            <person name="Marcussen T."/>
            <person name="Sandve S.R."/>
            <person name="Heier L."/>
            <person name="Spannagl M."/>
            <person name="Pfeifer M."/>
            <person name="Jakobsen K.S."/>
            <person name="Wulff B.B."/>
            <person name="Steuernagel B."/>
            <person name="Mayer K.F."/>
            <person name="Olsen O.A."/>
        </authorList>
    </citation>
    <scope>NUCLEOTIDE SEQUENCE [LARGE SCALE GENOMIC DNA]</scope>
    <source>
        <strain evidence="2">cv. AL8/78</strain>
    </source>
</reference>
<dbReference type="Proteomes" id="UP000015105">
    <property type="component" value="Chromosome 4D"/>
</dbReference>
<reference evidence="1" key="3">
    <citation type="journal article" date="2017" name="Nature">
        <title>Genome sequence of the progenitor of the wheat D genome Aegilops tauschii.</title>
        <authorList>
            <person name="Luo M.C."/>
            <person name="Gu Y.Q."/>
            <person name="Puiu D."/>
            <person name="Wang H."/>
            <person name="Twardziok S.O."/>
            <person name="Deal K.R."/>
            <person name="Huo N."/>
            <person name="Zhu T."/>
            <person name="Wang L."/>
            <person name="Wang Y."/>
            <person name="McGuire P.E."/>
            <person name="Liu S."/>
            <person name="Long H."/>
            <person name="Ramasamy R.K."/>
            <person name="Rodriguez J.C."/>
            <person name="Van S.L."/>
            <person name="Yuan L."/>
            <person name="Wang Z."/>
            <person name="Xia Z."/>
            <person name="Xiao L."/>
            <person name="Anderson O.D."/>
            <person name="Ouyang S."/>
            <person name="Liang Y."/>
            <person name="Zimin A.V."/>
            <person name="Pertea G."/>
            <person name="Qi P."/>
            <person name="Bennetzen J.L."/>
            <person name="Dai X."/>
            <person name="Dawson M.W."/>
            <person name="Muller H.G."/>
            <person name="Kugler K."/>
            <person name="Rivarola-Duarte L."/>
            <person name="Spannagl M."/>
            <person name="Mayer K.F.X."/>
            <person name="Lu F.H."/>
            <person name="Bevan M.W."/>
            <person name="Leroy P."/>
            <person name="Li P."/>
            <person name="You F.M."/>
            <person name="Sun Q."/>
            <person name="Liu Z."/>
            <person name="Lyons E."/>
            <person name="Wicker T."/>
            <person name="Salzberg S.L."/>
            <person name="Devos K.M."/>
            <person name="Dvorak J."/>
        </authorList>
    </citation>
    <scope>NUCLEOTIDE SEQUENCE [LARGE SCALE GENOMIC DNA]</scope>
    <source>
        <strain evidence="1">cv. AL8/78</strain>
    </source>
</reference>
<reference evidence="2" key="2">
    <citation type="journal article" date="2017" name="Nat. Plants">
        <title>The Aegilops tauschii genome reveals multiple impacts of transposons.</title>
        <authorList>
            <person name="Zhao G."/>
            <person name="Zou C."/>
            <person name="Li K."/>
            <person name="Wang K."/>
            <person name="Li T."/>
            <person name="Gao L."/>
            <person name="Zhang X."/>
            <person name="Wang H."/>
            <person name="Yang Z."/>
            <person name="Liu X."/>
            <person name="Jiang W."/>
            <person name="Mao L."/>
            <person name="Kong X."/>
            <person name="Jiao Y."/>
            <person name="Jia J."/>
        </authorList>
    </citation>
    <scope>NUCLEOTIDE SEQUENCE [LARGE SCALE GENOMIC DNA]</scope>
    <source>
        <strain evidence="2">cv. AL8/78</strain>
    </source>
</reference>